<keyword evidence="4" id="KW-1185">Reference proteome</keyword>
<dbReference type="Gene3D" id="1.20.1600.10">
    <property type="entry name" value="Outer membrane efflux proteins (OEP)"/>
    <property type="match status" value="2"/>
</dbReference>
<dbReference type="EMBL" id="CP053452">
    <property type="protein sequence ID" value="QJW95869.1"/>
    <property type="molecule type" value="Genomic_DNA"/>
</dbReference>
<evidence type="ECO:0008006" key="5">
    <source>
        <dbReference type="Google" id="ProtNLM"/>
    </source>
</evidence>
<dbReference type="KEGG" id="ftj:FTUN_3423"/>
<dbReference type="RefSeq" id="WP_171471562.1">
    <property type="nucleotide sequence ID" value="NZ_CP053452.2"/>
</dbReference>
<proteinExistence type="predicted"/>
<keyword evidence="1" id="KW-0175">Coiled coil</keyword>
<dbReference type="PANTHER" id="PTHR30203:SF33">
    <property type="entry name" value="BLR4455 PROTEIN"/>
    <property type="match status" value="1"/>
</dbReference>
<feature type="compositionally biased region" description="Gly residues" evidence="2">
    <location>
        <begin position="753"/>
        <end position="765"/>
    </location>
</feature>
<protein>
    <recommendedName>
        <fullName evidence="5">Outer membrane efflux protein</fullName>
    </recommendedName>
</protein>
<organism evidence="3 4">
    <name type="scientific">Frigoriglobus tundricola</name>
    <dbReference type="NCBI Taxonomy" id="2774151"/>
    <lineage>
        <taxon>Bacteria</taxon>
        <taxon>Pseudomonadati</taxon>
        <taxon>Planctomycetota</taxon>
        <taxon>Planctomycetia</taxon>
        <taxon>Gemmatales</taxon>
        <taxon>Gemmataceae</taxon>
        <taxon>Frigoriglobus</taxon>
    </lineage>
</organism>
<dbReference type="PROSITE" id="PS51257">
    <property type="entry name" value="PROKAR_LIPOPROTEIN"/>
    <property type="match status" value="1"/>
</dbReference>
<dbReference type="GO" id="GO:0015562">
    <property type="term" value="F:efflux transmembrane transporter activity"/>
    <property type="evidence" value="ECO:0007669"/>
    <property type="project" value="InterPro"/>
</dbReference>
<dbReference type="Proteomes" id="UP000503447">
    <property type="component" value="Chromosome"/>
</dbReference>
<dbReference type="AlphaFoldDB" id="A0A6M5YP80"/>
<dbReference type="InterPro" id="IPR010131">
    <property type="entry name" value="MdtP/NodT-like"/>
</dbReference>
<evidence type="ECO:0000256" key="1">
    <source>
        <dbReference type="SAM" id="Coils"/>
    </source>
</evidence>
<feature type="region of interest" description="Disordered" evidence="2">
    <location>
        <begin position="736"/>
        <end position="783"/>
    </location>
</feature>
<feature type="compositionally biased region" description="Pro residues" evidence="2">
    <location>
        <begin position="773"/>
        <end position="783"/>
    </location>
</feature>
<evidence type="ECO:0000313" key="3">
    <source>
        <dbReference type="EMBL" id="QJW95869.1"/>
    </source>
</evidence>
<reference evidence="4" key="1">
    <citation type="submission" date="2020-05" db="EMBL/GenBank/DDBJ databases">
        <title>Frigoriglobus tundricola gen. nov., sp. nov., a psychrotolerant cellulolytic planctomycete of the family Gemmataceae with two divergent copies of 16S rRNA gene.</title>
        <authorList>
            <person name="Kulichevskaya I.S."/>
            <person name="Ivanova A.A."/>
            <person name="Naumoff D.G."/>
            <person name="Beletsky A.V."/>
            <person name="Rijpstra W.I.C."/>
            <person name="Sinninghe Damste J.S."/>
            <person name="Mardanov A.V."/>
            <person name="Ravin N.V."/>
            <person name="Dedysh S.N."/>
        </authorList>
    </citation>
    <scope>NUCLEOTIDE SEQUENCE [LARGE SCALE GENOMIC DNA]</scope>
    <source>
        <strain evidence="4">PL17</strain>
    </source>
</reference>
<dbReference type="PANTHER" id="PTHR30203">
    <property type="entry name" value="OUTER MEMBRANE CATION EFFLUX PROTEIN"/>
    <property type="match status" value="1"/>
</dbReference>
<feature type="coiled-coil region" evidence="1">
    <location>
        <begin position="623"/>
        <end position="654"/>
    </location>
</feature>
<dbReference type="SUPFAM" id="SSF56954">
    <property type="entry name" value="Outer membrane efflux proteins (OEP)"/>
    <property type="match status" value="2"/>
</dbReference>
<name>A0A6M5YP80_9BACT</name>
<evidence type="ECO:0000256" key="2">
    <source>
        <dbReference type="SAM" id="MobiDB-lite"/>
    </source>
</evidence>
<sequence>MRAPKFLFAAALAVAGCSRAHYRKSADRETYPILAANESLAPGYDIGRLRLEPAPVSRLADPFNPDRPPKPPDDPAAAVLMNHPYKFRGYSHWGRDGYTNAIEAPDWERALPLGPDGVLKLDTRSAAEIALVNSREYQTNLETVYEAALALTLNRFEFDLHWLGQNATTYTHFGTGGVPTETNTLTSTTTAGFTRNLAAGGQLTAEFINNLTYQYTGGTGQFGSSILVGLTQPLIRGFGRQVRLEELTQAERNVLYAVRTYARFRKSFYVGVTAGTGGYLGLLLQLQQLRNAESILKQQEETYRLYSELFRGGRASVVDVDVIYQGLQGSRLAVLNAKLSLENGLDAYKLQLGMPPRLPVELDDGPLGRFVLTAPAADKLRDEVEAFQRARLSELDAPPPAVVLRRAFAALRDMAARVPAVGDSAAADLTAFRALLARPPGPDDDPEQRDRDAATYRSLVAAMGDAAEELKRLVARIDADAAAVDEGKRKENWVAATQAAKRLLAVLDTVIAAQIQARIYTIELPEAGGEEAPLLDFAKTNRLDLQNQLAQATDAWRKVTVAANALQAGLTFNGSVNLGTDPNHQNPLKFDAHGNTYTAGLQLDTPLNRQAERNAYRLSLITYQQAKRSVVALSDQIEQEVRRDLRQLRQLRASFGIARQQLLSAARQYENTRLSLVGPQDAQRGGGTDTATLQLQTALNNLLSARNALAAAYINFEQQRLQLLLDLEALQLDPRGFPINADPRPRAPADPAGGPGGRNGPGDPGAGHEGRPLGPPRPVEPGP</sequence>
<evidence type="ECO:0000313" key="4">
    <source>
        <dbReference type="Proteomes" id="UP000503447"/>
    </source>
</evidence>
<accession>A0A6M5YP80</accession>
<gene>
    <name evidence="3" type="ORF">FTUN_3423</name>
</gene>